<dbReference type="InterPro" id="IPR002656">
    <property type="entry name" value="Acyl_transf_3_dom"/>
</dbReference>
<feature type="transmembrane region" description="Helical" evidence="1">
    <location>
        <begin position="21"/>
        <end position="43"/>
    </location>
</feature>
<evidence type="ECO:0000313" key="3">
    <source>
        <dbReference type="EMBL" id="UPQ79265.1"/>
    </source>
</evidence>
<dbReference type="GO" id="GO:0016746">
    <property type="term" value="F:acyltransferase activity"/>
    <property type="evidence" value="ECO:0007669"/>
    <property type="project" value="UniProtKB-KW"/>
</dbReference>
<feature type="transmembrane region" description="Helical" evidence="1">
    <location>
        <begin position="343"/>
        <end position="367"/>
    </location>
</feature>
<feature type="transmembrane region" description="Helical" evidence="1">
    <location>
        <begin position="248"/>
        <end position="267"/>
    </location>
</feature>
<keyword evidence="1" id="KW-0812">Transmembrane</keyword>
<dbReference type="InterPro" id="IPR050879">
    <property type="entry name" value="Acyltransferase_3"/>
</dbReference>
<feature type="transmembrane region" description="Helical" evidence="1">
    <location>
        <begin position="218"/>
        <end position="236"/>
    </location>
</feature>
<dbReference type="RefSeq" id="WP_248434257.1">
    <property type="nucleotide sequence ID" value="NZ_CP096205.1"/>
</dbReference>
<protein>
    <submittedName>
        <fullName evidence="3">Acyltransferase</fullName>
    </submittedName>
</protein>
<feature type="transmembrane region" description="Helical" evidence="1">
    <location>
        <begin position="147"/>
        <end position="167"/>
    </location>
</feature>
<name>A0ABY4KEM9_9FLAO</name>
<feature type="transmembrane region" description="Helical" evidence="1">
    <location>
        <begin position="179"/>
        <end position="198"/>
    </location>
</feature>
<feature type="transmembrane region" description="Helical" evidence="1">
    <location>
        <begin position="308"/>
        <end position="331"/>
    </location>
</feature>
<dbReference type="EMBL" id="CP096205">
    <property type="protein sequence ID" value="UPQ79265.1"/>
    <property type="molecule type" value="Genomic_DNA"/>
</dbReference>
<evidence type="ECO:0000256" key="1">
    <source>
        <dbReference type="SAM" id="Phobius"/>
    </source>
</evidence>
<evidence type="ECO:0000259" key="2">
    <source>
        <dbReference type="Pfam" id="PF01757"/>
    </source>
</evidence>
<dbReference type="PANTHER" id="PTHR23028:SF53">
    <property type="entry name" value="ACYL_TRANSF_3 DOMAIN-CONTAINING PROTEIN"/>
    <property type="match status" value="1"/>
</dbReference>
<keyword evidence="1" id="KW-1133">Transmembrane helix</keyword>
<sequence length="389" mass="45834">MTANLSISMIDNQIVASKRIFGLDFLRSLSILLVLFSHISWIYNSDGIIGKMQDFSGLIGIELFLMLSGYLVGSIILKQFLTQQYTFKEVSNFVKRRLFRILPSYYLILIINIIIGVCVGLSISEWWKYFLFIQNFATPIPPLFPESWSLPIKELSYVLVVIILFAFAKQIRLNFRKSFFLLIVYGLLSLSIILKIIYHIENPEFSLLKWTAEVRSVVIYRIDSVMFGILFGYYYAEYKEFFQQKSFLLLWMGILLMLIFIILLLFFNLNTLAWFWNIVVLPFISLIVLCFLPSLLLWKKASEKLSKIVTFLCNLSYSVYLIHYSIVLFLMKYFIDTSTFSLIQLHIFTLVYLLITFTLGYFFYTYFEKPINTFRVSNFKLNGKKIFKR</sequence>
<proteinExistence type="predicted"/>
<keyword evidence="1" id="KW-0472">Membrane</keyword>
<reference evidence="3" key="1">
    <citation type="submission" date="2022-04" db="EMBL/GenBank/DDBJ databases">
        <title>Consumption of N2O by Flavobacterium azooxidireducens sp. nov. isolated from Decomposing Leaf Litter of Phragmites australis (Cav.).</title>
        <authorList>
            <person name="Behrendt U."/>
            <person name="Spanner T."/>
            <person name="Augustin J."/>
            <person name="Horn M.A."/>
            <person name="Kolb S."/>
            <person name="Ulrich A."/>
        </authorList>
    </citation>
    <scope>NUCLEOTIDE SEQUENCE</scope>
    <source>
        <strain evidence="3">IGB 4-14</strain>
    </source>
</reference>
<organism evidence="3 4">
    <name type="scientific">Flavobacterium azooxidireducens</name>
    <dbReference type="NCBI Taxonomy" id="1871076"/>
    <lineage>
        <taxon>Bacteria</taxon>
        <taxon>Pseudomonadati</taxon>
        <taxon>Bacteroidota</taxon>
        <taxon>Flavobacteriia</taxon>
        <taxon>Flavobacteriales</taxon>
        <taxon>Flavobacteriaceae</taxon>
        <taxon>Flavobacterium</taxon>
    </lineage>
</organism>
<gene>
    <name evidence="3" type="ORF">M0M57_00130</name>
</gene>
<keyword evidence="4" id="KW-1185">Reference proteome</keyword>
<feature type="transmembrane region" description="Helical" evidence="1">
    <location>
        <begin position="55"/>
        <end position="77"/>
    </location>
</feature>
<accession>A0ABY4KEM9</accession>
<evidence type="ECO:0000313" key="4">
    <source>
        <dbReference type="Proteomes" id="UP000830583"/>
    </source>
</evidence>
<dbReference type="Pfam" id="PF01757">
    <property type="entry name" value="Acyl_transf_3"/>
    <property type="match status" value="1"/>
</dbReference>
<feature type="transmembrane region" description="Helical" evidence="1">
    <location>
        <begin position="105"/>
        <end position="127"/>
    </location>
</feature>
<keyword evidence="3" id="KW-0808">Transferase</keyword>
<feature type="domain" description="Acyltransferase 3" evidence="2">
    <location>
        <begin position="22"/>
        <end position="364"/>
    </location>
</feature>
<dbReference type="Proteomes" id="UP000830583">
    <property type="component" value="Chromosome"/>
</dbReference>
<keyword evidence="3" id="KW-0012">Acyltransferase</keyword>
<dbReference type="PANTHER" id="PTHR23028">
    <property type="entry name" value="ACETYLTRANSFERASE"/>
    <property type="match status" value="1"/>
</dbReference>
<feature type="transmembrane region" description="Helical" evidence="1">
    <location>
        <begin position="273"/>
        <end position="296"/>
    </location>
</feature>